<evidence type="ECO:0000313" key="1">
    <source>
        <dbReference type="EMBL" id="KAK9081079.1"/>
    </source>
</evidence>
<dbReference type="EMBL" id="JBBNAF010000057">
    <property type="protein sequence ID" value="KAK9081079.1"/>
    <property type="molecule type" value="Genomic_DNA"/>
</dbReference>
<name>A0AAP0DU46_9MAGN</name>
<sequence length="74" mass="8115">MADLVKFGATKARENAVAWMLNFGRVERGGGSGGEKLRQDYLLVGRREMELRVGVDGNAVPFDIEGSLLKIYEG</sequence>
<dbReference type="AlphaFoldDB" id="A0AAP0DU46"/>
<accession>A0AAP0DU46</accession>
<protein>
    <submittedName>
        <fullName evidence="1">Uncharacterized protein</fullName>
    </submittedName>
</protein>
<comment type="caution">
    <text evidence="1">The sequence shown here is derived from an EMBL/GenBank/DDBJ whole genome shotgun (WGS) entry which is preliminary data.</text>
</comment>
<reference evidence="1 2" key="1">
    <citation type="submission" date="2024-01" db="EMBL/GenBank/DDBJ databases">
        <title>Genome assemblies of Stephania.</title>
        <authorList>
            <person name="Yang L."/>
        </authorList>
    </citation>
    <scope>NUCLEOTIDE SEQUENCE [LARGE SCALE GENOMIC DNA]</scope>
    <source>
        <strain evidence="1">YNDBR</strain>
        <tissue evidence="1">Leaf</tissue>
    </source>
</reference>
<gene>
    <name evidence="1" type="ORF">Syun_031251</name>
</gene>
<dbReference type="Proteomes" id="UP001420932">
    <property type="component" value="Unassembled WGS sequence"/>
</dbReference>
<evidence type="ECO:0000313" key="2">
    <source>
        <dbReference type="Proteomes" id="UP001420932"/>
    </source>
</evidence>
<keyword evidence="2" id="KW-1185">Reference proteome</keyword>
<proteinExistence type="predicted"/>
<organism evidence="1 2">
    <name type="scientific">Stephania yunnanensis</name>
    <dbReference type="NCBI Taxonomy" id="152371"/>
    <lineage>
        <taxon>Eukaryota</taxon>
        <taxon>Viridiplantae</taxon>
        <taxon>Streptophyta</taxon>
        <taxon>Embryophyta</taxon>
        <taxon>Tracheophyta</taxon>
        <taxon>Spermatophyta</taxon>
        <taxon>Magnoliopsida</taxon>
        <taxon>Ranunculales</taxon>
        <taxon>Menispermaceae</taxon>
        <taxon>Menispermoideae</taxon>
        <taxon>Cissampelideae</taxon>
        <taxon>Stephania</taxon>
    </lineage>
</organism>